<feature type="coiled-coil region" evidence="5">
    <location>
        <begin position="187"/>
        <end position="221"/>
    </location>
</feature>
<protein>
    <submittedName>
        <fullName evidence="6">Uncharacterized protein</fullName>
    </submittedName>
</protein>
<evidence type="ECO:0000313" key="6">
    <source>
        <dbReference type="EMBL" id="MQM07607.1"/>
    </source>
</evidence>
<keyword evidence="3" id="KW-0677">Repeat</keyword>
<dbReference type="GO" id="GO:0005096">
    <property type="term" value="F:GTPase activator activity"/>
    <property type="evidence" value="ECO:0007669"/>
    <property type="project" value="InterPro"/>
</dbReference>
<dbReference type="GO" id="GO:0000146">
    <property type="term" value="F:microfilament motor activity"/>
    <property type="evidence" value="ECO:0007669"/>
    <property type="project" value="InterPro"/>
</dbReference>
<reference evidence="6" key="1">
    <citation type="submission" date="2017-07" db="EMBL/GenBank/DDBJ databases">
        <title>Taro Niue Genome Assembly and Annotation.</title>
        <authorList>
            <person name="Atibalentja N."/>
            <person name="Keating K."/>
            <person name="Fields C.J."/>
        </authorList>
    </citation>
    <scope>NUCLEOTIDE SEQUENCE</scope>
    <source>
        <strain evidence="6">Niue_2</strain>
        <tissue evidence="6">Leaf</tissue>
    </source>
</reference>
<dbReference type="GO" id="GO:0005737">
    <property type="term" value="C:cytoplasm"/>
    <property type="evidence" value="ECO:0007669"/>
    <property type="project" value="UniProtKB-SubCell"/>
</dbReference>
<dbReference type="SUPFAM" id="SSF52540">
    <property type="entry name" value="P-loop containing nucleoside triphosphate hydrolases"/>
    <property type="match status" value="2"/>
</dbReference>
<evidence type="ECO:0000256" key="5">
    <source>
        <dbReference type="SAM" id="Coils"/>
    </source>
</evidence>
<dbReference type="SMART" id="SM00015">
    <property type="entry name" value="IQ"/>
    <property type="match status" value="5"/>
</dbReference>
<dbReference type="AlphaFoldDB" id="A0A843WJ36"/>
<dbReference type="OrthoDB" id="6108017at2759"/>
<name>A0A843WJ36_COLES</name>
<dbReference type="InterPro" id="IPR046987">
    <property type="entry name" value="Myo9"/>
</dbReference>
<dbReference type="GO" id="GO:0005884">
    <property type="term" value="C:actin filament"/>
    <property type="evidence" value="ECO:0007669"/>
    <property type="project" value="TreeGrafter"/>
</dbReference>
<keyword evidence="2" id="KW-0963">Cytoplasm</keyword>
<dbReference type="InterPro" id="IPR027417">
    <property type="entry name" value="P-loop_NTPase"/>
</dbReference>
<proteinExistence type="predicted"/>
<gene>
    <name evidence="6" type="ORF">Taro_040448</name>
</gene>
<dbReference type="GO" id="GO:0035556">
    <property type="term" value="P:intracellular signal transduction"/>
    <property type="evidence" value="ECO:0007669"/>
    <property type="project" value="InterPro"/>
</dbReference>
<dbReference type="GO" id="GO:0051015">
    <property type="term" value="F:actin filament binding"/>
    <property type="evidence" value="ECO:0007669"/>
    <property type="project" value="TreeGrafter"/>
</dbReference>
<dbReference type="PROSITE" id="PS50096">
    <property type="entry name" value="IQ"/>
    <property type="match status" value="2"/>
</dbReference>
<feature type="coiled-coil region" evidence="5">
    <location>
        <begin position="285"/>
        <end position="319"/>
    </location>
</feature>
<comment type="caution">
    <text evidence="6">The sequence shown here is derived from an EMBL/GenBank/DDBJ whole genome shotgun (WGS) entry which is preliminary data.</text>
</comment>
<evidence type="ECO:0000256" key="2">
    <source>
        <dbReference type="ARBA" id="ARBA00022490"/>
    </source>
</evidence>
<evidence type="ECO:0000256" key="4">
    <source>
        <dbReference type="ARBA" id="ARBA00023054"/>
    </source>
</evidence>
<accession>A0A843WJ36</accession>
<dbReference type="InterPro" id="IPR000048">
    <property type="entry name" value="IQ_motif_EF-hand-BS"/>
</dbReference>
<comment type="subcellular location">
    <subcellularLocation>
        <location evidence="1">Cytoplasm</location>
    </subcellularLocation>
</comment>
<dbReference type="Gene3D" id="1.20.5.4820">
    <property type="match status" value="1"/>
</dbReference>
<evidence type="ECO:0000256" key="3">
    <source>
        <dbReference type="ARBA" id="ARBA00022737"/>
    </source>
</evidence>
<dbReference type="EMBL" id="NMUH01003912">
    <property type="protein sequence ID" value="MQM07607.1"/>
    <property type="molecule type" value="Genomic_DNA"/>
</dbReference>
<dbReference type="Proteomes" id="UP000652761">
    <property type="component" value="Unassembled WGS sequence"/>
</dbReference>
<organism evidence="6 7">
    <name type="scientific">Colocasia esculenta</name>
    <name type="common">Wild taro</name>
    <name type="synonym">Arum esculentum</name>
    <dbReference type="NCBI Taxonomy" id="4460"/>
    <lineage>
        <taxon>Eukaryota</taxon>
        <taxon>Viridiplantae</taxon>
        <taxon>Streptophyta</taxon>
        <taxon>Embryophyta</taxon>
        <taxon>Tracheophyta</taxon>
        <taxon>Spermatophyta</taxon>
        <taxon>Magnoliopsida</taxon>
        <taxon>Liliopsida</taxon>
        <taxon>Araceae</taxon>
        <taxon>Aroideae</taxon>
        <taxon>Colocasieae</taxon>
        <taxon>Colocasia</taxon>
    </lineage>
</organism>
<dbReference type="PANTHER" id="PTHR46184">
    <property type="entry name" value="UNCONVENTIONAL MYOSIN-IXB-LIKE PROTEIN"/>
    <property type="match status" value="1"/>
</dbReference>
<evidence type="ECO:0000256" key="1">
    <source>
        <dbReference type="ARBA" id="ARBA00004496"/>
    </source>
</evidence>
<dbReference type="FunFam" id="1.20.5.190:FF:000001">
    <property type="entry name" value="unconventional myosin-Va"/>
    <property type="match status" value="1"/>
</dbReference>
<dbReference type="PANTHER" id="PTHR46184:SF5">
    <property type="entry name" value="UNCONVENTIONAL MYOSIN-IXA-LIKE"/>
    <property type="match status" value="1"/>
</dbReference>
<dbReference type="Gene3D" id="1.20.5.190">
    <property type="match status" value="2"/>
</dbReference>
<sequence length="435" mass="49866">MHLNLKHLGHVAAYLLCFTLQLGRNKVFLRAGQIAILDSRRAAILDYSAKLIQCHLRMFLARKEFLGLRNAVMVVQAFCRGCLDRRLYVIKKQIAAAVVIQKYARRWLLQCYFKKVRISVVTIQSCIRGLSARMLSLSIKEQKAAMFIQAQWRMWKVHSAFLQYRQAVISIQCAWRQKVAKKELWRLKQAAKDAGALREAKNKLEKQLEDVSLHLELEKRRRVSSEAVKQGEILKLQQSLESLHADLSTAMLAIDNERHKNASLLSQLELSKKEKIALECRLSGMEKINKENLNLKSTVDTLTQKMTNVEQELLKAQKTSSATLEKLQHDTPLPTRLRSPYQKERFMKAIERHELTIETDSPVALISLSPFQGHHEFLAKCIKEDLGFKDGKPLAACIIYKFLLQTRAFEAEITTVFDGIIEGINDAIKVLVCFL</sequence>
<dbReference type="Pfam" id="PF00612">
    <property type="entry name" value="IQ"/>
    <property type="match status" value="5"/>
</dbReference>
<keyword evidence="4 5" id="KW-0175">Coiled coil</keyword>
<keyword evidence="7" id="KW-1185">Reference proteome</keyword>
<evidence type="ECO:0000313" key="7">
    <source>
        <dbReference type="Proteomes" id="UP000652761"/>
    </source>
</evidence>